<dbReference type="Proteomes" id="UP001500016">
    <property type="component" value="Unassembled WGS sequence"/>
</dbReference>
<dbReference type="EMBL" id="BAAAPE010000013">
    <property type="protein sequence ID" value="GAA2091042.1"/>
    <property type="molecule type" value="Genomic_DNA"/>
</dbReference>
<sequence>MQLDVERGGLVRVGRDADLDALDLHADELRAALLLRPRLLLAELLEQRLERLLLAELLELLLKLRRHLLLPGLAHLALLAVRLLAVALLAERLLLDAGLLLPVGLLLAERLLADALLLGRGADAAHAGGCVRGHA</sequence>
<organism evidence="1 2">
    <name type="scientific">Streptomyces albiaxialis</name>
    <dbReference type="NCBI Taxonomy" id="329523"/>
    <lineage>
        <taxon>Bacteria</taxon>
        <taxon>Bacillati</taxon>
        <taxon>Actinomycetota</taxon>
        <taxon>Actinomycetes</taxon>
        <taxon>Kitasatosporales</taxon>
        <taxon>Streptomycetaceae</taxon>
        <taxon>Streptomyces</taxon>
    </lineage>
</organism>
<accession>A0ABP5I1X1</accession>
<evidence type="ECO:0000313" key="2">
    <source>
        <dbReference type="Proteomes" id="UP001500016"/>
    </source>
</evidence>
<evidence type="ECO:0000313" key="1">
    <source>
        <dbReference type="EMBL" id="GAA2091042.1"/>
    </source>
</evidence>
<gene>
    <name evidence="1" type="ORF">GCM10009801_56450</name>
</gene>
<protein>
    <submittedName>
        <fullName evidence="1">Uncharacterized protein</fullName>
    </submittedName>
</protein>
<proteinExistence type="predicted"/>
<reference evidence="2" key="1">
    <citation type="journal article" date="2019" name="Int. J. Syst. Evol. Microbiol.">
        <title>The Global Catalogue of Microorganisms (GCM) 10K type strain sequencing project: providing services to taxonomists for standard genome sequencing and annotation.</title>
        <authorList>
            <consortium name="The Broad Institute Genomics Platform"/>
            <consortium name="The Broad Institute Genome Sequencing Center for Infectious Disease"/>
            <person name="Wu L."/>
            <person name="Ma J."/>
        </authorList>
    </citation>
    <scope>NUCLEOTIDE SEQUENCE [LARGE SCALE GENOMIC DNA]</scope>
    <source>
        <strain evidence="2">JCM 15478</strain>
    </source>
</reference>
<name>A0ABP5I1X1_9ACTN</name>
<comment type="caution">
    <text evidence="1">The sequence shown here is derived from an EMBL/GenBank/DDBJ whole genome shotgun (WGS) entry which is preliminary data.</text>
</comment>
<keyword evidence="2" id="KW-1185">Reference proteome</keyword>